<dbReference type="InterPro" id="IPR024079">
    <property type="entry name" value="MetalloPept_cat_dom_sf"/>
</dbReference>
<dbReference type="GeneID" id="53688483"/>
<sequence length="60" mass="6652">MQEISCGLTILIHETTHFVGDNWDSAAEWSPFYSTLSSDQAIKNPSNYAAFADNVFPGKQ</sequence>
<protein>
    <recommendedName>
        <fullName evidence="3">Lysine-specific metallo-endopeptidase domain-containing protein</fullName>
    </recommendedName>
</protein>
<evidence type="ECO:0008006" key="3">
    <source>
        <dbReference type="Google" id="ProtNLM"/>
    </source>
</evidence>
<dbReference type="RefSeq" id="WP_167829597.1">
    <property type="nucleotide sequence ID" value="NZ_CP032683.1"/>
</dbReference>
<dbReference type="AlphaFoldDB" id="A0A7K4AS23"/>
<dbReference type="Proteomes" id="UP000585579">
    <property type="component" value="Unassembled WGS sequence"/>
</dbReference>
<comment type="caution">
    <text evidence="1">The sequence shown here is derived from an EMBL/GenBank/DDBJ whole genome shotgun (WGS) entry which is preliminary data.</text>
</comment>
<reference evidence="1 2" key="1">
    <citation type="journal article" date="2020" name="Biotechnol. Biofuels">
        <title>New insights from the biogas microbiome by comprehensive genome-resolved metagenomics of nearly 1600 species originating from multiple anaerobic digesters.</title>
        <authorList>
            <person name="Campanaro S."/>
            <person name="Treu L."/>
            <person name="Rodriguez-R L.M."/>
            <person name="Kovalovszki A."/>
            <person name="Ziels R.M."/>
            <person name="Maus I."/>
            <person name="Zhu X."/>
            <person name="Kougias P.G."/>
            <person name="Basile A."/>
            <person name="Luo G."/>
            <person name="Schluter A."/>
            <person name="Konstantinidis K.T."/>
            <person name="Angelidaki I."/>
        </authorList>
    </citation>
    <scope>NUCLEOTIDE SEQUENCE [LARGE SCALE GENOMIC DNA]</scope>
    <source>
        <strain evidence="1">AS22ysBPME_46</strain>
    </source>
</reference>
<evidence type="ECO:0000313" key="1">
    <source>
        <dbReference type="EMBL" id="NLK31509.1"/>
    </source>
</evidence>
<dbReference type="GO" id="GO:0008237">
    <property type="term" value="F:metallopeptidase activity"/>
    <property type="evidence" value="ECO:0007669"/>
    <property type="project" value="InterPro"/>
</dbReference>
<gene>
    <name evidence="1" type="ORF">GX302_01330</name>
</gene>
<name>A0A7K4AS23_9EURY</name>
<dbReference type="EMBL" id="JAAYQL010000007">
    <property type="protein sequence ID" value="NLK31509.1"/>
    <property type="molecule type" value="Genomic_DNA"/>
</dbReference>
<dbReference type="Gene3D" id="3.40.390.10">
    <property type="entry name" value="Collagenase (Catalytic Domain)"/>
    <property type="match status" value="1"/>
</dbReference>
<accession>A0A7K4AS23</accession>
<proteinExistence type="predicted"/>
<organism evidence="1 2">
    <name type="scientific">Methanosarcina flavescens</name>
    <dbReference type="NCBI Taxonomy" id="1715806"/>
    <lineage>
        <taxon>Archaea</taxon>
        <taxon>Methanobacteriati</taxon>
        <taxon>Methanobacteriota</taxon>
        <taxon>Stenosarchaea group</taxon>
        <taxon>Methanomicrobia</taxon>
        <taxon>Methanosarcinales</taxon>
        <taxon>Methanosarcinaceae</taxon>
        <taxon>Methanosarcina</taxon>
    </lineage>
</organism>
<evidence type="ECO:0000313" key="2">
    <source>
        <dbReference type="Proteomes" id="UP000585579"/>
    </source>
</evidence>